<dbReference type="CDD" id="cd06089">
    <property type="entry name" value="KOW_RPL26"/>
    <property type="match status" value="1"/>
</dbReference>
<dbReference type="Gramene" id="RZC53613">
    <property type="protein sequence ID" value="RZC53613"/>
    <property type="gene ID" value="C5167_012463"/>
</dbReference>
<gene>
    <name evidence="6" type="ORF">C5167_012449</name>
    <name evidence="7" type="ORF">C5167_012463</name>
    <name evidence="8" type="ORF">C5167_025753</name>
</gene>
<feature type="domain" description="KOW" evidence="5">
    <location>
        <begin position="48"/>
        <end position="75"/>
    </location>
</feature>
<feature type="compositionally biased region" description="Basic and acidic residues" evidence="4">
    <location>
        <begin position="119"/>
        <end position="138"/>
    </location>
</feature>
<feature type="compositionally biased region" description="Basic residues" evidence="4">
    <location>
        <begin position="9"/>
        <end position="18"/>
    </location>
</feature>
<dbReference type="SUPFAM" id="SSF50104">
    <property type="entry name" value="Translation proteins SH3-like domain"/>
    <property type="match status" value="1"/>
</dbReference>
<dbReference type="PANTHER" id="PTHR11143">
    <property type="entry name" value="60S RIBOSOMAL PROTEIN L26 FAMILY MEMBER"/>
    <property type="match status" value="1"/>
</dbReference>
<dbReference type="InterPro" id="IPR005756">
    <property type="entry name" value="Ribosomal_uL24_euk/arc"/>
</dbReference>
<dbReference type="InterPro" id="IPR014722">
    <property type="entry name" value="Rib_uL2_dom2"/>
</dbReference>
<dbReference type="Proteomes" id="UP000316621">
    <property type="component" value="Chromosome 3"/>
</dbReference>
<dbReference type="Proteomes" id="UP000316621">
    <property type="component" value="Chromosome 5"/>
</dbReference>
<organism evidence="7 9">
    <name type="scientific">Papaver somniferum</name>
    <name type="common">Opium poppy</name>
    <dbReference type="NCBI Taxonomy" id="3469"/>
    <lineage>
        <taxon>Eukaryota</taxon>
        <taxon>Viridiplantae</taxon>
        <taxon>Streptophyta</taxon>
        <taxon>Embryophyta</taxon>
        <taxon>Tracheophyta</taxon>
        <taxon>Spermatophyta</taxon>
        <taxon>Magnoliopsida</taxon>
        <taxon>Ranunculales</taxon>
        <taxon>Papaveraceae</taxon>
        <taxon>Papaveroideae</taxon>
        <taxon>Papaver</taxon>
    </lineage>
</organism>
<evidence type="ECO:0000259" key="5">
    <source>
        <dbReference type="SMART" id="SM00739"/>
    </source>
</evidence>
<evidence type="ECO:0000256" key="3">
    <source>
        <dbReference type="ARBA" id="ARBA00023274"/>
    </source>
</evidence>
<protein>
    <recommendedName>
        <fullName evidence="5">KOW domain-containing protein</fullName>
    </recommendedName>
</protein>
<dbReference type="STRING" id="3469.A0A4Y7IXJ7"/>
<dbReference type="Pfam" id="PF00467">
    <property type="entry name" value="KOW"/>
    <property type="match status" value="1"/>
</dbReference>
<dbReference type="GO" id="GO:0003723">
    <property type="term" value="F:RNA binding"/>
    <property type="evidence" value="ECO:0007669"/>
    <property type="project" value="InterPro"/>
</dbReference>
<sequence>MKFNPRVSSSRRKNRKAHFTAPSSVRRVLMSSPLSSELRSKYNVRSVPVRKDDEVQVVRGTFKGREGKVIQVYRKKWVIHVERITREKVNGSTVNVGVNPSKCVITKLRLDKDRKSLLDRKAKGRAAADKDKGTKFTTDDVMQNVD</sequence>
<feature type="region of interest" description="Disordered" evidence="4">
    <location>
        <begin position="1"/>
        <end position="20"/>
    </location>
</feature>
<dbReference type="AlphaFoldDB" id="A0A4Y7IXJ7"/>
<dbReference type="OMA" id="VRIMRGD"/>
<evidence type="ECO:0000313" key="8">
    <source>
        <dbReference type="EMBL" id="RZC64015.1"/>
    </source>
</evidence>
<keyword evidence="3" id="KW-0687">Ribonucleoprotein</keyword>
<evidence type="ECO:0000313" key="9">
    <source>
        <dbReference type="Proteomes" id="UP000316621"/>
    </source>
</evidence>
<dbReference type="PROSITE" id="PS01108">
    <property type="entry name" value="RIBOSOMAL_L24"/>
    <property type="match status" value="1"/>
</dbReference>
<dbReference type="InterPro" id="IPR005824">
    <property type="entry name" value="KOW"/>
</dbReference>
<dbReference type="Gramene" id="RZC53593">
    <property type="protein sequence ID" value="RZC53593"/>
    <property type="gene ID" value="C5167_012449"/>
</dbReference>
<evidence type="ECO:0000256" key="1">
    <source>
        <dbReference type="ARBA" id="ARBA00010618"/>
    </source>
</evidence>
<evidence type="ECO:0000256" key="2">
    <source>
        <dbReference type="ARBA" id="ARBA00022980"/>
    </source>
</evidence>
<comment type="similarity">
    <text evidence="1">Belongs to the universal ribosomal protein uL24 family.</text>
</comment>
<dbReference type="NCBIfam" id="TIGR01080">
    <property type="entry name" value="rplX_A_E"/>
    <property type="match status" value="1"/>
</dbReference>
<evidence type="ECO:0000313" key="7">
    <source>
        <dbReference type="EMBL" id="RZC53613.1"/>
    </source>
</evidence>
<evidence type="ECO:0000256" key="4">
    <source>
        <dbReference type="SAM" id="MobiDB-lite"/>
    </source>
</evidence>
<feature type="region of interest" description="Disordered" evidence="4">
    <location>
        <begin position="119"/>
        <end position="146"/>
    </location>
</feature>
<dbReference type="SMART" id="SM00739">
    <property type="entry name" value="KOW"/>
    <property type="match status" value="1"/>
</dbReference>
<dbReference type="InterPro" id="IPR008991">
    <property type="entry name" value="Translation_prot_SH3-like_sf"/>
</dbReference>
<dbReference type="GO" id="GO:0015934">
    <property type="term" value="C:large ribosomal subunit"/>
    <property type="evidence" value="ECO:0007669"/>
    <property type="project" value="InterPro"/>
</dbReference>
<dbReference type="Gene3D" id="2.30.30.30">
    <property type="match status" value="1"/>
</dbReference>
<dbReference type="Pfam" id="PF16906">
    <property type="entry name" value="Ribosomal_L26"/>
    <property type="match status" value="1"/>
</dbReference>
<accession>A0A4Y7IXJ7</accession>
<keyword evidence="2" id="KW-0689">Ribosomal protein</keyword>
<dbReference type="InterPro" id="IPR041988">
    <property type="entry name" value="Ribosomal_uL24_KOW"/>
</dbReference>
<dbReference type="InterPro" id="IPR005825">
    <property type="entry name" value="Ribosomal_uL24_CS"/>
</dbReference>
<dbReference type="Gramene" id="RZC64015">
    <property type="protein sequence ID" value="RZC64015"/>
    <property type="gene ID" value="C5167_025753"/>
</dbReference>
<evidence type="ECO:0000313" key="6">
    <source>
        <dbReference type="EMBL" id="RZC53593.1"/>
    </source>
</evidence>
<dbReference type="FunFam" id="2.30.30.30:FF:000009">
    <property type="entry name" value="60S ribosomal protein L26"/>
    <property type="match status" value="1"/>
</dbReference>
<dbReference type="EMBL" id="CM010719">
    <property type="protein sequence ID" value="RZC64015.1"/>
    <property type="molecule type" value="Genomic_DNA"/>
</dbReference>
<keyword evidence="9" id="KW-1185">Reference proteome</keyword>
<reference evidence="7 9" key="1">
    <citation type="journal article" date="2018" name="Science">
        <title>The opium poppy genome and morphinan production.</title>
        <authorList>
            <person name="Guo L."/>
            <person name="Winzer T."/>
            <person name="Yang X."/>
            <person name="Li Y."/>
            <person name="Ning Z."/>
            <person name="He Z."/>
            <person name="Teodor R."/>
            <person name="Lu Y."/>
            <person name="Bowser T.A."/>
            <person name="Graham I.A."/>
            <person name="Ye K."/>
        </authorList>
    </citation>
    <scope>NUCLEOTIDE SEQUENCE [LARGE SCALE GENOMIC DNA]</scope>
    <source>
        <strain evidence="9">cv. HN1</strain>
        <tissue evidence="7">Leaves</tissue>
    </source>
</reference>
<dbReference type="EMBL" id="CM010717">
    <property type="protein sequence ID" value="RZC53593.1"/>
    <property type="molecule type" value="Genomic_DNA"/>
</dbReference>
<dbReference type="GO" id="GO:0006412">
    <property type="term" value="P:translation"/>
    <property type="evidence" value="ECO:0007669"/>
    <property type="project" value="InterPro"/>
</dbReference>
<name>A0A4Y7IXJ7_PAPSO</name>
<dbReference type="EMBL" id="CM010717">
    <property type="protein sequence ID" value="RZC53613.1"/>
    <property type="molecule type" value="Genomic_DNA"/>
</dbReference>
<proteinExistence type="inferred from homology"/>
<dbReference type="OrthoDB" id="1688503at2759"/>
<dbReference type="GO" id="GO:0003735">
    <property type="term" value="F:structural constituent of ribosome"/>
    <property type="evidence" value="ECO:0007669"/>
    <property type="project" value="InterPro"/>
</dbReference>